<evidence type="ECO:0000259" key="3">
    <source>
        <dbReference type="PROSITE" id="PS51819"/>
    </source>
</evidence>
<dbReference type="PROSITE" id="PS51819">
    <property type="entry name" value="VOC"/>
    <property type="match status" value="1"/>
</dbReference>
<dbReference type="GO" id="GO:0046491">
    <property type="term" value="P:L-methylmalonyl-CoA metabolic process"/>
    <property type="evidence" value="ECO:0007669"/>
    <property type="project" value="TreeGrafter"/>
</dbReference>
<dbReference type="Pfam" id="PF13669">
    <property type="entry name" value="Glyoxalase_4"/>
    <property type="match status" value="1"/>
</dbReference>
<evidence type="ECO:0000256" key="2">
    <source>
        <dbReference type="ARBA" id="ARBA00022723"/>
    </source>
</evidence>
<proteinExistence type="inferred from homology"/>
<dbReference type="EMBL" id="FNUG01000001">
    <property type="protein sequence ID" value="SEE41866.1"/>
    <property type="molecule type" value="Genomic_DNA"/>
</dbReference>
<protein>
    <submittedName>
        <fullName evidence="4">Methylmalonyl-CoA epimerase</fullName>
    </submittedName>
</protein>
<comment type="similarity">
    <text evidence="1">Belongs to the methylmalonyl-CoA epimerase family.</text>
</comment>
<evidence type="ECO:0000313" key="5">
    <source>
        <dbReference type="Proteomes" id="UP000199448"/>
    </source>
</evidence>
<dbReference type="RefSeq" id="WP_093112269.1">
    <property type="nucleotide sequence ID" value="NZ_FNGG01000001.1"/>
</dbReference>
<dbReference type="SUPFAM" id="SSF54593">
    <property type="entry name" value="Glyoxalase/Bleomycin resistance protein/Dihydroxybiphenyl dioxygenase"/>
    <property type="match status" value="1"/>
</dbReference>
<evidence type="ECO:0000256" key="1">
    <source>
        <dbReference type="ARBA" id="ARBA00009308"/>
    </source>
</evidence>
<dbReference type="STRING" id="390640.SAMN04488034_101483"/>
<keyword evidence="5" id="KW-1185">Reference proteome</keyword>
<reference evidence="4 5" key="1">
    <citation type="submission" date="2016-10" db="EMBL/GenBank/DDBJ databases">
        <authorList>
            <person name="de Groot N.N."/>
        </authorList>
    </citation>
    <scope>NUCLEOTIDE SEQUENCE [LARGE SCALE GENOMIC DNA]</scope>
    <source>
        <strain evidence="4 5">DSM 23553</strain>
    </source>
</reference>
<dbReference type="PANTHER" id="PTHR43048:SF3">
    <property type="entry name" value="METHYLMALONYL-COA EPIMERASE, MITOCHONDRIAL"/>
    <property type="match status" value="1"/>
</dbReference>
<organism evidence="4 5">
    <name type="scientific">Salinimicrobium catena</name>
    <dbReference type="NCBI Taxonomy" id="390640"/>
    <lineage>
        <taxon>Bacteria</taxon>
        <taxon>Pseudomonadati</taxon>
        <taxon>Bacteroidota</taxon>
        <taxon>Flavobacteriia</taxon>
        <taxon>Flavobacteriales</taxon>
        <taxon>Flavobacteriaceae</taxon>
        <taxon>Salinimicrobium</taxon>
    </lineage>
</organism>
<dbReference type="PANTHER" id="PTHR43048">
    <property type="entry name" value="METHYLMALONYL-COA EPIMERASE"/>
    <property type="match status" value="1"/>
</dbReference>
<name>A0A1H5INN4_9FLAO</name>
<feature type="domain" description="VOC" evidence="3">
    <location>
        <begin position="3"/>
        <end position="131"/>
    </location>
</feature>
<dbReference type="GO" id="GO:0004493">
    <property type="term" value="F:methylmalonyl-CoA epimerase activity"/>
    <property type="evidence" value="ECO:0007669"/>
    <property type="project" value="TreeGrafter"/>
</dbReference>
<evidence type="ECO:0000313" key="4">
    <source>
        <dbReference type="EMBL" id="SEE41866.1"/>
    </source>
</evidence>
<dbReference type="Proteomes" id="UP000199448">
    <property type="component" value="Unassembled WGS sequence"/>
</dbReference>
<accession>A0A1H5INN4</accession>
<dbReference type="OrthoDB" id="9788468at2"/>
<dbReference type="InterPro" id="IPR037523">
    <property type="entry name" value="VOC_core"/>
</dbReference>
<dbReference type="InterPro" id="IPR051785">
    <property type="entry name" value="MMCE/EMCE_epimerase"/>
</dbReference>
<gene>
    <name evidence="4" type="ORF">SAMN04488034_101483</name>
</gene>
<dbReference type="NCBIfam" id="TIGR03081">
    <property type="entry name" value="metmalonyl_epim"/>
    <property type="match status" value="1"/>
</dbReference>
<dbReference type="InterPro" id="IPR029068">
    <property type="entry name" value="Glyas_Bleomycin-R_OHBP_Dase"/>
</dbReference>
<dbReference type="CDD" id="cd07249">
    <property type="entry name" value="MMCE"/>
    <property type="match status" value="1"/>
</dbReference>
<dbReference type="AlphaFoldDB" id="A0A1H5INN4"/>
<sequence length="148" mass="16572">MNKIEHIGIAVKDLEAAGKTYETLLNTECYKTEKVKSEGVETAFYQVGESKIELLAATNEDSPIAKFLNKKGEGIHHIAFAVDDIKAEMKRLKEEGYQLLNEKPKKGADNKLVAFLHPKSANGVLVELCQEITEEPERLPEGDEVWED</sequence>
<dbReference type="GO" id="GO:0046872">
    <property type="term" value="F:metal ion binding"/>
    <property type="evidence" value="ECO:0007669"/>
    <property type="project" value="UniProtKB-KW"/>
</dbReference>
<keyword evidence="2" id="KW-0479">Metal-binding</keyword>
<dbReference type="Gene3D" id="3.10.180.10">
    <property type="entry name" value="2,3-Dihydroxybiphenyl 1,2-Dioxygenase, domain 1"/>
    <property type="match status" value="1"/>
</dbReference>
<dbReference type="InterPro" id="IPR017515">
    <property type="entry name" value="MeMalonyl-CoA_epimerase"/>
</dbReference>